<sequence>MNEFIPGPSPPAGLFSFAEKRGNLGSLEFGKNRVYTALIKWLPYHSELPYNNIILCATKRRWN</sequence>
<accession>A0A0J5V4M3</accession>
<organism evidence="1 2">
    <name type="scientific">Rossellomorea marisflavi</name>
    <dbReference type="NCBI Taxonomy" id="189381"/>
    <lineage>
        <taxon>Bacteria</taxon>
        <taxon>Bacillati</taxon>
        <taxon>Bacillota</taxon>
        <taxon>Bacilli</taxon>
        <taxon>Bacillales</taxon>
        <taxon>Bacillaceae</taxon>
        <taxon>Rossellomorea</taxon>
    </lineage>
</organism>
<reference evidence="2" key="1">
    <citation type="submission" date="2016-01" db="EMBL/GenBank/DDBJ databases">
        <title>Whole genome sequencing of Bhargavaea cecembensis T14.</title>
        <authorList>
            <person name="Hong K.W."/>
        </authorList>
    </citation>
    <scope>NUCLEOTIDE SEQUENCE [LARGE SCALE GENOMIC DNA]</scope>
    <source>
        <strain evidence="2">M19</strain>
    </source>
</reference>
<dbReference type="AlphaFoldDB" id="A0A0J5V4M3"/>
<dbReference type="EMBL" id="LQQY01000043">
    <property type="protein sequence ID" value="KZE44397.1"/>
    <property type="molecule type" value="Genomic_DNA"/>
</dbReference>
<evidence type="ECO:0000313" key="1">
    <source>
        <dbReference type="EMBL" id="KZE44397.1"/>
    </source>
</evidence>
<gene>
    <name evidence="1" type="ORF">AV649_07140</name>
</gene>
<evidence type="ECO:0000313" key="2">
    <source>
        <dbReference type="Proteomes" id="UP000076510"/>
    </source>
</evidence>
<dbReference type="Proteomes" id="UP000076510">
    <property type="component" value="Unassembled WGS sequence"/>
</dbReference>
<protein>
    <submittedName>
        <fullName evidence="1">Uncharacterized protein</fullName>
    </submittedName>
</protein>
<name>A0A0J5V4M3_9BACI</name>
<dbReference type="PATRIC" id="fig|189381.10.peg.1541"/>
<proteinExistence type="predicted"/>
<comment type="caution">
    <text evidence="1">The sequence shown here is derived from an EMBL/GenBank/DDBJ whole genome shotgun (WGS) entry which is preliminary data.</text>
</comment>